<keyword evidence="1" id="KW-0408">Iron</keyword>
<dbReference type="InterPro" id="IPR029063">
    <property type="entry name" value="SAM-dependent_MTases_sf"/>
</dbReference>
<keyword evidence="2 6" id="KW-0489">Methyltransferase</keyword>
<dbReference type="Gene3D" id="2.40.50.1070">
    <property type="match status" value="1"/>
</dbReference>
<feature type="active site" description="Nucleophile" evidence="6">
    <location>
        <position position="364"/>
    </location>
</feature>
<evidence type="ECO:0000313" key="8">
    <source>
        <dbReference type="Proteomes" id="UP001528040"/>
    </source>
</evidence>
<dbReference type="Gene3D" id="3.40.50.150">
    <property type="entry name" value="Vaccinia Virus protein VP39"/>
    <property type="match status" value="1"/>
</dbReference>
<evidence type="ECO:0000313" key="7">
    <source>
        <dbReference type="EMBL" id="MDA5092956.1"/>
    </source>
</evidence>
<dbReference type="InterPro" id="IPR010280">
    <property type="entry name" value="U5_MeTrfase_fam"/>
</dbReference>
<dbReference type="GO" id="GO:0032259">
    <property type="term" value="P:methylation"/>
    <property type="evidence" value="ECO:0007669"/>
    <property type="project" value="UniProtKB-KW"/>
</dbReference>
<organism evidence="7 8">
    <name type="scientific">Aliiroseovarius salicola</name>
    <dbReference type="NCBI Taxonomy" id="3009082"/>
    <lineage>
        <taxon>Bacteria</taxon>
        <taxon>Pseudomonadati</taxon>
        <taxon>Pseudomonadota</taxon>
        <taxon>Alphaproteobacteria</taxon>
        <taxon>Rhodobacterales</taxon>
        <taxon>Paracoccaceae</taxon>
        <taxon>Aliiroseovarius</taxon>
    </lineage>
</organism>
<dbReference type="CDD" id="cd02440">
    <property type="entry name" value="AdoMet_MTases"/>
    <property type="match status" value="1"/>
</dbReference>
<dbReference type="EMBL" id="JAQIIO010000001">
    <property type="protein sequence ID" value="MDA5092956.1"/>
    <property type="molecule type" value="Genomic_DNA"/>
</dbReference>
<keyword evidence="3 6" id="KW-0808">Transferase</keyword>
<feature type="binding site" evidence="6">
    <location>
        <position position="270"/>
    </location>
    <ligand>
        <name>S-adenosyl-L-methionine</name>
        <dbReference type="ChEBI" id="CHEBI:59789"/>
    </ligand>
</feature>
<name>A0ABT4VXF9_9RHOB</name>
<keyword evidence="4 6" id="KW-0949">S-adenosyl-L-methionine</keyword>
<keyword evidence="5" id="KW-0411">Iron-sulfur</keyword>
<evidence type="ECO:0000256" key="4">
    <source>
        <dbReference type="ARBA" id="ARBA00022691"/>
    </source>
</evidence>
<dbReference type="Pfam" id="PF05958">
    <property type="entry name" value="tRNA_U5-meth_tr"/>
    <property type="match status" value="1"/>
</dbReference>
<sequence>MSDTTYTIERLGHHGDGIAPGPIFVQRALPGEDVSGDVVDGRIEAPRIVTPSANRIKAPCPHYNSCGGCALLHASDDFVAGWKTDVIRNALSAHGLETDIRPIATSPVRSRRRATLSARRGKKGAIIGFHGRRSGTITSIEHCHLLAPELLKQLPAVEALTFAGGSRKGELSVNLALSEGGVDVSVRNGKSLDRALETDLAQVLHQFGLARLAWNGEVIASETPPFQQFGKAKVTPPSGAFLQATREGELSLVNAVREGVGQAETIVDLFSGVGTLSLPLADQAQIHAVEGIEDMMRALDEGWRRSSGLKQVTTETRDLFRRPLLPDELNRFDAIVIDPPRAGAQAQVEEISGCDVPRVAMVSCNPVSFARDAQVLVSSGYRLNWVLPVDQFRWSPHVELAASFSKA</sequence>
<dbReference type="RefSeq" id="WP_271052542.1">
    <property type="nucleotide sequence ID" value="NZ_JAQIIO010000001.1"/>
</dbReference>
<dbReference type="PROSITE" id="PS51687">
    <property type="entry name" value="SAM_MT_RNA_M5U"/>
    <property type="match status" value="1"/>
</dbReference>
<dbReference type="InterPro" id="IPR012340">
    <property type="entry name" value="NA-bd_OB-fold"/>
</dbReference>
<dbReference type="Proteomes" id="UP001528040">
    <property type="component" value="Unassembled WGS sequence"/>
</dbReference>
<evidence type="ECO:0000256" key="2">
    <source>
        <dbReference type="ARBA" id="ARBA00022603"/>
    </source>
</evidence>
<accession>A0ABT4VXF9</accession>
<comment type="similarity">
    <text evidence="6">Belongs to the class I-like SAM-binding methyltransferase superfamily. RNA M5U methyltransferase family.</text>
</comment>
<gene>
    <name evidence="7" type="ORF">O2N63_02555</name>
</gene>
<dbReference type="PANTHER" id="PTHR11061">
    <property type="entry name" value="RNA M5U METHYLTRANSFERASE"/>
    <property type="match status" value="1"/>
</dbReference>
<protein>
    <submittedName>
        <fullName evidence="7">Class I SAM-dependent RNA methyltransferase</fullName>
    </submittedName>
</protein>
<feature type="binding site" evidence="6">
    <location>
        <position position="290"/>
    </location>
    <ligand>
        <name>S-adenosyl-L-methionine</name>
        <dbReference type="ChEBI" id="CHEBI:59789"/>
    </ligand>
</feature>
<keyword evidence="8" id="KW-1185">Reference proteome</keyword>
<evidence type="ECO:0000256" key="6">
    <source>
        <dbReference type="PROSITE-ProRule" id="PRU01024"/>
    </source>
</evidence>
<evidence type="ECO:0000256" key="5">
    <source>
        <dbReference type="ARBA" id="ARBA00023014"/>
    </source>
</evidence>
<evidence type="ECO:0000256" key="1">
    <source>
        <dbReference type="ARBA" id="ARBA00022485"/>
    </source>
</evidence>
<comment type="caution">
    <text evidence="7">The sequence shown here is derived from an EMBL/GenBank/DDBJ whole genome shotgun (WGS) entry which is preliminary data.</text>
</comment>
<dbReference type="SUPFAM" id="SSF53335">
    <property type="entry name" value="S-adenosyl-L-methionine-dependent methyltransferases"/>
    <property type="match status" value="1"/>
</dbReference>
<evidence type="ECO:0000256" key="3">
    <source>
        <dbReference type="ARBA" id="ARBA00022679"/>
    </source>
</evidence>
<dbReference type="GO" id="GO:0008168">
    <property type="term" value="F:methyltransferase activity"/>
    <property type="evidence" value="ECO:0007669"/>
    <property type="project" value="UniProtKB-KW"/>
</dbReference>
<dbReference type="Gene3D" id="2.40.50.140">
    <property type="entry name" value="Nucleic acid-binding proteins"/>
    <property type="match status" value="1"/>
</dbReference>
<keyword evidence="1" id="KW-0004">4Fe-4S</keyword>
<dbReference type="PANTHER" id="PTHR11061:SF49">
    <property type="entry name" value="23S RRNA (URACIL(1939)-C(5))-METHYLTRANSFERASE RLMD"/>
    <property type="match status" value="1"/>
</dbReference>
<feature type="binding site" evidence="6">
    <location>
        <position position="338"/>
    </location>
    <ligand>
        <name>S-adenosyl-L-methionine</name>
        <dbReference type="ChEBI" id="CHEBI:59789"/>
    </ligand>
</feature>
<feature type="binding site" evidence="6">
    <location>
        <position position="243"/>
    </location>
    <ligand>
        <name>S-adenosyl-L-methionine</name>
        <dbReference type="ChEBI" id="CHEBI:59789"/>
    </ligand>
</feature>
<reference evidence="7 8" key="1">
    <citation type="submission" date="2023-01" db="EMBL/GenBank/DDBJ databases">
        <authorList>
            <person name="Yoon J.-W."/>
        </authorList>
    </citation>
    <scope>NUCLEOTIDE SEQUENCE [LARGE SCALE GENOMIC DNA]</scope>
    <source>
        <strain evidence="7 8">KMU-50</strain>
    </source>
</reference>
<keyword evidence="1" id="KW-0479">Metal-binding</keyword>
<proteinExistence type="inferred from homology"/>